<sequence length="256" mass="28815">MKFEVFLFVAVISASTAAVLPEENLKSSSSLSLGDSLDISVPFVGDLEGACLARTSSNDTFEEIISTTYTVPLCFALNLEVDRLMADAQELAEASETTRVEFFQRYCPQVKNSLRCITQVTDMVRKCVEPDRIALYDTFVSTIPQAVDLICKNDGELIFVDGPNFKECSKKLPRYLDDCSSNIASFADTMDLAAYGEYQCTELDKVRQCYKKELADCRVPRMIELFDLFYRPVVKASPCKDFIKIEELKEVENNNI</sequence>
<dbReference type="PANTHER" id="PTHR20997">
    <property type="entry name" value="EG:BACR42I17.2 PROTEIN-RELATED"/>
    <property type="match status" value="1"/>
</dbReference>
<feature type="signal peptide" evidence="1">
    <location>
        <begin position="1"/>
        <end position="18"/>
    </location>
</feature>
<evidence type="ECO:0000256" key="1">
    <source>
        <dbReference type="SAM" id="SignalP"/>
    </source>
</evidence>
<keyword evidence="1" id="KW-0732">Signal</keyword>
<protein>
    <submittedName>
        <fullName evidence="2">27 kDa hemolymph glycoprotein</fullName>
    </submittedName>
</protein>
<dbReference type="EMBL" id="HBUE01327727">
    <property type="protein sequence ID" value="CAG6591612.1"/>
    <property type="molecule type" value="Transcribed_RNA"/>
</dbReference>
<feature type="chain" id="PRO_5036428288" evidence="1">
    <location>
        <begin position="19"/>
        <end position="256"/>
    </location>
</feature>
<accession>A0A8D8KQ20</accession>
<name>A0A8D8KQ20_CULPI</name>
<organism evidence="2">
    <name type="scientific">Culex pipiens</name>
    <name type="common">House mosquito</name>
    <dbReference type="NCBI Taxonomy" id="7175"/>
    <lineage>
        <taxon>Eukaryota</taxon>
        <taxon>Metazoa</taxon>
        <taxon>Ecdysozoa</taxon>
        <taxon>Arthropoda</taxon>
        <taxon>Hexapoda</taxon>
        <taxon>Insecta</taxon>
        <taxon>Pterygota</taxon>
        <taxon>Neoptera</taxon>
        <taxon>Endopterygota</taxon>
        <taxon>Diptera</taxon>
        <taxon>Nematocera</taxon>
        <taxon>Culicoidea</taxon>
        <taxon>Culicidae</taxon>
        <taxon>Culicinae</taxon>
        <taxon>Culicini</taxon>
        <taxon>Culex</taxon>
        <taxon>Culex</taxon>
    </lineage>
</organism>
<evidence type="ECO:0000313" key="2">
    <source>
        <dbReference type="EMBL" id="CAG6591612.1"/>
    </source>
</evidence>
<dbReference type="EMBL" id="HBUE01221090">
    <property type="protein sequence ID" value="CAG6539571.1"/>
    <property type="molecule type" value="Transcribed_RNA"/>
</dbReference>
<dbReference type="Pfam" id="PF07165">
    <property type="entry name" value="DUF1397"/>
    <property type="match status" value="1"/>
</dbReference>
<proteinExistence type="predicted"/>
<dbReference type="PANTHER" id="PTHR20997:SF2">
    <property type="entry name" value="EG:BACR42I17.2 PROTEIN-RELATED"/>
    <property type="match status" value="1"/>
</dbReference>
<reference evidence="2" key="1">
    <citation type="submission" date="2021-05" db="EMBL/GenBank/DDBJ databases">
        <authorList>
            <person name="Alioto T."/>
            <person name="Alioto T."/>
            <person name="Gomez Garrido J."/>
        </authorList>
    </citation>
    <scope>NUCLEOTIDE SEQUENCE</scope>
</reference>
<dbReference type="InterPro" id="IPR009832">
    <property type="entry name" value="DUF1397"/>
</dbReference>
<dbReference type="AlphaFoldDB" id="A0A8D8KQ20"/>